<dbReference type="InterPro" id="IPR050081">
    <property type="entry name" value="Ile-tRNA_ligase"/>
</dbReference>
<reference evidence="13 14" key="1">
    <citation type="submission" date="2020-01" db="EMBL/GenBank/DDBJ databases">
        <authorList>
            <person name="Gupta K D."/>
        </authorList>
    </citation>
    <scope>NUCLEOTIDE SEQUENCE [LARGE SCALE GENOMIC DNA]</scope>
</reference>
<dbReference type="SUPFAM" id="SSF47323">
    <property type="entry name" value="Anticodon-binding domain of a subclass of class I aminoacyl-tRNA synthetases"/>
    <property type="match status" value="1"/>
</dbReference>
<dbReference type="InterPro" id="IPR013155">
    <property type="entry name" value="M/V/L/I-tRNA-synth_anticd-bd"/>
</dbReference>
<keyword evidence="5 10" id="KW-0547">Nucleotide-binding</keyword>
<dbReference type="InterPro" id="IPR009080">
    <property type="entry name" value="tRNAsynth_Ia_anticodon-bd"/>
</dbReference>
<evidence type="ECO:0000259" key="12">
    <source>
        <dbReference type="Pfam" id="PF08264"/>
    </source>
</evidence>
<dbReference type="Proteomes" id="UP000467700">
    <property type="component" value="Unassembled WGS sequence"/>
</dbReference>
<evidence type="ECO:0000256" key="2">
    <source>
        <dbReference type="ARBA" id="ARBA00013165"/>
    </source>
</evidence>
<dbReference type="Pfam" id="PF00133">
    <property type="entry name" value="tRNA-synt_1"/>
    <property type="match status" value="1"/>
</dbReference>
<evidence type="ECO:0000313" key="14">
    <source>
        <dbReference type="Proteomes" id="UP000467700"/>
    </source>
</evidence>
<dbReference type="InterPro" id="IPR001412">
    <property type="entry name" value="aa-tRNA-synth_I_CS"/>
</dbReference>
<evidence type="ECO:0000256" key="8">
    <source>
        <dbReference type="ARBA" id="ARBA00023146"/>
    </source>
</evidence>
<evidence type="ECO:0000256" key="3">
    <source>
        <dbReference type="ARBA" id="ARBA00022490"/>
    </source>
</evidence>
<feature type="domain" description="Methionyl/Valyl/Leucyl/Isoleucyl-tRNA synthetase anticodon-binding" evidence="12">
    <location>
        <begin position="743"/>
        <end position="896"/>
    </location>
</feature>
<dbReference type="InterPro" id="IPR033708">
    <property type="entry name" value="Anticodon_Ile_BEm"/>
</dbReference>
<evidence type="ECO:0000256" key="4">
    <source>
        <dbReference type="ARBA" id="ARBA00022598"/>
    </source>
</evidence>
<dbReference type="PANTHER" id="PTHR42765:SF1">
    <property type="entry name" value="ISOLEUCINE--TRNA LIGASE, MITOCHONDRIAL"/>
    <property type="match status" value="1"/>
</dbReference>
<dbReference type="AlphaFoldDB" id="A0A8S0WA69"/>
<keyword evidence="4 10" id="KW-0436">Ligase</keyword>
<dbReference type="OrthoDB" id="10264412at2759"/>
<dbReference type="Pfam" id="PF08264">
    <property type="entry name" value="Anticodon_1"/>
    <property type="match status" value="1"/>
</dbReference>
<evidence type="ECO:0000259" key="11">
    <source>
        <dbReference type="Pfam" id="PF00133"/>
    </source>
</evidence>
<dbReference type="CDD" id="cd07960">
    <property type="entry name" value="Anticodon_Ia_Ile_BEm"/>
    <property type="match status" value="1"/>
</dbReference>
<dbReference type="GO" id="GO:0005524">
    <property type="term" value="F:ATP binding"/>
    <property type="evidence" value="ECO:0007669"/>
    <property type="project" value="UniProtKB-KW"/>
</dbReference>
<dbReference type="Gene3D" id="1.10.730.20">
    <property type="match status" value="1"/>
</dbReference>
<gene>
    <name evidence="13" type="ORF">AAE3_LOCUS10556</name>
</gene>
<keyword evidence="3" id="KW-0963">Cytoplasm</keyword>
<feature type="domain" description="Aminoacyl-tRNA synthetase class Ia" evidence="11">
    <location>
        <begin position="34"/>
        <end position="696"/>
    </location>
</feature>
<dbReference type="GO" id="GO:0002161">
    <property type="term" value="F:aminoacyl-tRNA deacylase activity"/>
    <property type="evidence" value="ECO:0007669"/>
    <property type="project" value="InterPro"/>
</dbReference>
<dbReference type="InterPro" id="IPR002301">
    <property type="entry name" value="Ile-tRNA-ligase"/>
</dbReference>
<dbReference type="SUPFAM" id="SSF52374">
    <property type="entry name" value="Nucleotidylyl transferase"/>
    <property type="match status" value="1"/>
</dbReference>
<dbReference type="SUPFAM" id="SSF50677">
    <property type="entry name" value="ValRS/IleRS/LeuRS editing domain"/>
    <property type="match status" value="1"/>
</dbReference>
<keyword evidence="14" id="KW-1185">Reference proteome</keyword>
<dbReference type="InterPro" id="IPR002300">
    <property type="entry name" value="aa-tRNA-synth_Ia"/>
</dbReference>
<evidence type="ECO:0000256" key="7">
    <source>
        <dbReference type="ARBA" id="ARBA00022917"/>
    </source>
</evidence>
<evidence type="ECO:0000256" key="1">
    <source>
        <dbReference type="ARBA" id="ARBA00005594"/>
    </source>
</evidence>
<dbReference type="PROSITE" id="PS00178">
    <property type="entry name" value="AA_TRNA_LIGASE_I"/>
    <property type="match status" value="1"/>
</dbReference>
<dbReference type="GO" id="GO:0000049">
    <property type="term" value="F:tRNA binding"/>
    <property type="evidence" value="ECO:0007669"/>
    <property type="project" value="InterPro"/>
</dbReference>
<protein>
    <recommendedName>
        <fullName evidence="2">isoleucine--tRNA ligase</fullName>
        <ecNumber evidence="2">6.1.1.5</ecNumber>
    </recommendedName>
    <alternativeName>
        <fullName evidence="9">Isoleucyl-tRNA synthetase</fullName>
    </alternativeName>
</protein>
<dbReference type="PRINTS" id="PR00984">
    <property type="entry name" value="TRNASYNTHILE"/>
</dbReference>
<comment type="caution">
    <text evidence="13">The sequence shown here is derived from an EMBL/GenBank/DDBJ whole genome shotgun (WGS) entry which is preliminary data.</text>
</comment>
<evidence type="ECO:0000256" key="5">
    <source>
        <dbReference type="ARBA" id="ARBA00022741"/>
    </source>
</evidence>
<dbReference type="GO" id="GO:0004822">
    <property type="term" value="F:isoleucine-tRNA ligase activity"/>
    <property type="evidence" value="ECO:0007669"/>
    <property type="project" value="UniProtKB-EC"/>
</dbReference>
<keyword evidence="8 10" id="KW-0030">Aminoacyl-tRNA synthetase</keyword>
<organism evidence="13 14">
    <name type="scientific">Cyclocybe aegerita</name>
    <name type="common">Black poplar mushroom</name>
    <name type="synonym">Agrocybe aegerita</name>
    <dbReference type="NCBI Taxonomy" id="1973307"/>
    <lineage>
        <taxon>Eukaryota</taxon>
        <taxon>Fungi</taxon>
        <taxon>Dikarya</taxon>
        <taxon>Basidiomycota</taxon>
        <taxon>Agaricomycotina</taxon>
        <taxon>Agaricomycetes</taxon>
        <taxon>Agaricomycetidae</taxon>
        <taxon>Agaricales</taxon>
        <taxon>Agaricineae</taxon>
        <taxon>Bolbitiaceae</taxon>
        <taxon>Cyclocybe</taxon>
    </lineage>
</organism>
<accession>A0A8S0WA69</accession>
<dbReference type="NCBIfam" id="TIGR00392">
    <property type="entry name" value="ileS"/>
    <property type="match status" value="1"/>
</dbReference>
<dbReference type="InterPro" id="IPR014729">
    <property type="entry name" value="Rossmann-like_a/b/a_fold"/>
</dbReference>
<sequence>MAKLDNKAFSATLLLPKTPFKLRQDLKEVETKYEKLTCEDLYRWQWENAKGPLFVLHDGPPYANGDLHMGHALNKVIKDIINRFHVTQGRKVHYVPGWDCHGLPIENKAMKDMKRNPLETPPSIIREGAKATALREIDSQREQFRPLAVMADWYSSERTYRTLDRHYEMRQLRIFQQMVANGLIYRQHRPVHYSPSSRSALAEAELEYKDDHVSHSVYVGFDLDVRSLKLSDSVAQEHLNSAPKVQLLVWTTTPWTLTAHMGIAVHRTLPYHMVRLDEGENDGTIVFMTDIQPETLEKLLGRHTVLGAITGDGLIGTTYKHIFPGSTKSFKVIHAPHVTNETGTGLVHCAAAHGAEDYSAFRSLGLLNPSNTDDLVCHVDGKGQFTPDVADVVGQEYGKRLTGKEVLGDGNKELVMILKELGKVYKVQRIKHRYPYDWKTNEPIIVTATSQWFANLDKIKDDALKALKSVSFFPDVSRNRLEAFVQSRSEWCISRQRVWGVPIPALHHKETGRAVLDACTLDFILNAMESKNLDWWDAPIEHFVPPWLLEEGKTAAETWEKGRDTMDVWFDSGSSWSMLAEMGVGRTSEKGRKFDADLCLEGSDQHRGWFQSQLLTAVGSRDASAGGDATSPYGALITHGMVLDEKGKKMSKSLGNIVSPMSIVRGSPNGKKEPACGADVLRLWAGTVEYWRDMAIGPTVIAQAVESLRKLRNTARFCLGNMGDAERMANMARVPRDEMGLVERYVMNELYNLEQIALDGYATYNFPKVINALNNFANITMSSLYFDITKDNLYANAIESQERRAVVTVLEKVLGTMTNIMSPVLPYLSEEIHDTWKGDGKSVFMTSWVPLSAEWKDRQASEDMANLLHVRGIVLALLEKARTAKEIKSALEAEVDIIVPDGVSENAFVNTLTREENFLKTLFIVSDASIMDEGSLGTTSPEWLYSETVSVPGSDDDIAIRTMFSVDGVKTL</sequence>
<dbReference type="GO" id="GO:0006428">
    <property type="term" value="P:isoleucyl-tRNA aminoacylation"/>
    <property type="evidence" value="ECO:0007669"/>
    <property type="project" value="InterPro"/>
</dbReference>
<name>A0A8S0WA69_CYCAE</name>
<evidence type="ECO:0000256" key="9">
    <source>
        <dbReference type="ARBA" id="ARBA00032665"/>
    </source>
</evidence>
<dbReference type="FunFam" id="3.40.50.620:FF:000092">
    <property type="entry name" value="Isoleucine--tRNA ligase"/>
    <property type="match status" value="1"/>
</dbReference>
<evidence type="ECO:0000256" key="10">
    <source>
        <dbReference type="RuleBase" id="RU363035"/>
    </source>
</evidence>
<evidence type="ECO:0000256" key="6">
    <source>
        <dbReference type="ARBA" id="ARBA00022840"/>
    </source>
</evidence>
<comment type="similarity">
    <text evidence="1 10">Belongs to the class-I aminoacyl-tRNA synthetase family.</text>
</comment>
<keyword evidence="7 10" id="KW-0648">Protein biosynthesis</keyword>
<dbReference type="GO" id="GO:0005739">
    <property type="term" value="C:mitochondrion"/>
    <property type="evidence" value="ECO:0007669"/>
    <property type="project" value="TreeGrafter"/>
</dbReference>
<keyword evidence="6 10" id="KW-0067">ATP-binding</keyword>
<dbReference type="EC" id="6.1.1.5" evidence="2"/>
<evidence type="ECO:0000313" key="13">
    <source>
        <dbReference type="EMBL" id="CAA7268378.1"/>
    </source>
</evidence>
<dbReference type="InterPro" id="IPR009008">
    <property type="entry name" value="Val/Leu/Ile-tRNA-synth_edit"/>
</dbReference>
<dbReference type="EMBL" id="CACVBS010000068">
    <property type="protein sequence ID" value="CAA7268378.1"/>
    <property type="molecule type" value="Genomic_DNA"/>
</dbReference>
<dbReference type="PANTHER" id="PTHR42765">
    <property type="entry name" value="SOLEUCYL-TRNA SYNTHETASE"/>
    <property type="match status" value="1"/>
</dbReference>
<dbReference type="Gene3D" id="3.40.50.620">
    <property type="entry name" value="HUPs"/>
    <property type="match status" value="2"/>
</dbReference>
<dbReference type="Gene3D" id="3.90.740.10">
    <property type="entry name" value="Valyl/Leucyl/Isoleucyl-tRNA synthetase, editing domain"/>
    <property type="match status" value="1"/>
</dbReference>
<proteinExistence type="inferred from homology"/>
<dbReference type="GO" id="GO:0032543">
    <property type="term" value="P:mitochondrial translation"/>
    <property type="evidence" value="ECO:0007669"/>
    <property type="project" value="TreeGrafter"/>
</dbReference>